<dbReference type="InterPro" id="IPR012677">
    <property type="entry name" value="Nucleotide-bd_a/b_plait_sf"/>
</dbReference>
<protein>
    <submittedName>
        <fullName evidence="3">RNA recognition motif</fullName>
    </submittedName>
</protein>
<dbReference type="Proteomes" id="UP000002051">
    <property type="component" value="Chromosome 6"/>
</dbReference>
<feature type="region of interest" description="Disordered" evidence="1">
    <location>
        <begin position="208"/>
        <end position="236"/>
    </location>
</feature>
<dbReference type="CDD" id="cd00590">
    <property type="entry name" value="RRM_SF"/>
    <property type="match status" value="1"/>
</dbReference>
<dbReference type="GO" id="GO:0003729">
    <property type="term" value="F:mRNA binding"/>
    <property type="evidence" value="ECO:0000318"/>
    <property type="project" value="GO_Central"/>
</dbReference>
<dbReference type="InterPro" id="IPR035979">
    <property type="entry name" value="RBD_domain_sf"/>
</dbReference>
<evidence type="ECO:0000256" key="1">
    <source>
        <dbReference type="SAM" id="MobiDB-lite"/>
    </source>
</evidence>
<dbReference type="EMBL" id="CM001222">
    <property type="protein sequence ID" value="KEH26001.1"/>
    <property type="molecule type" value="Genomic_DNA"/>
</dbReference>
<proteinExistence type="predicted"/>
<sequence>MGENSGIRVGTIRRPMGGMGRLPGWDKGEGMQGNGLRSAISVGKRSNWVIEDKTDLGFLLGMEATGRTGFTLQEDVISIIHATHATSLVIHAFISMLLLAIIPGLNVEDHAPDRKCTPDLFLFQFRHLPFHKAFEVCGILSDVYVARNRNARGQNYGFVRYINVKDVAKLQKALNNVYFGQNKVWTNVACFDRFGEVKKVPLNGLEDGKKSAAVGGKNKSKNNADDEKKESNIMGGKNKLKNSEKIVVKEKINEGEKNNDGGIIESEKEEMVLVRKHALEQVKLNAKGSEEEREQVRLSGVAGDIPYANFFKEKHTSHVSDAPKVIGEANVTRKFHSDNEDVVWASKEALAKLLNGQFIPIVQQKIIDAGFDNVRVVPRGGDNVILFFPGKEDMMSVYLAAADFFNCFFTDMRA</sequence>
<reference evidence="4" key="3">
    <citation type="submission" date="2015-04" db="UniProtKB">
        <authorList>
            <consortium name="EnsemblPlants"/>
        </authorList>
    </citation>
    <scope>IDENTIFICATION</scope>
    <source>
        <strain evidence="4">cv. Jemalong A17</strain>
    </source>
</reference>
<dbReference type="InterPro" id="IPR000504">
    <property type="entry name" value="RRM_dom"/>
</dbReference>
<feature type="compositionally biased region" description="Basic and acidic residues" evidence="1">
    <location>
        <begin position="222"/>
        <end position="231"/>
    </location>
</feature>
<reference evidence="3 5" key="1">
    <citation type="journal article" date="2011" name="Nature">
        <title>The Medicago genome provides insight into the evolution of rhizobial symbioses.</title>
        <authorList>
            <person name="Young N.D."/>
            <person name="Debelle F."/>
            <person name="Oldroyd G.E."/>
            <person name="Geurts R."/>
            <person name="Cannon S.B."/>
            <person name="Udvardi M.K."/>
            <person name="Benedito V.A."/>
            <person name="Mayer K.F."/>
            <person name="Gouzy J."/>
            <person name="Schoof H."/>
            <person name="Van de Peer Y."/>
            <person name="Proost S."/>
            <person name="Cook D.R."/>
            <person name="Meyers B.C."/>
            <person name="Spannagl M."/>
            <person name="Cheung F."/>
            <person name="De Mita S."/>
            <person name="Krishnakumar V."/>
            <person name="Gundlach H."/>
            <person name="Zhou S."/>
            <person name="Mudge J."/>
            <person name="Bharti A.K."/>
            <person name="Murray J.D."/>
            <person name="Naoumkina M.A."/>
            <person name="Rosen B."/>
            <person name="Silverstein K.A."/>
            <person name="Tang H."/>
            <person name="Rombauts S."/>
            <person name="Zhao P.X."/>
            <person name="Zhou P."/>
            <person name="Barbe V."/>
            <person name="Bardou P."/>
            <person name="Bechner M."/>
            <person name="Bellec A."/>
            <person name="Berger A."/>
            <person name="Berges H."/>
            <person name="Bidwell S."/>
            <person name="Bisseling T."/>
            <person name="Choisne N."/>
            <person name="Couloux A."/>
            <person name="Denny R."/>
            <person name="Deshpande S."/>
            <person name="Dai X."/>
            <person name="Doyle J.J."/>
            <person name="Dudez A.M."/>
            <person name="Farmer A.D."/>
            <person name="Fouteau S."/>
            <person name="Franken C."/>
            <person name="Gibelin C."/>
            <person name="Gish J."/>
            <person name="Goldstein S."/>
            <person name="Gonzalez A.J."/>
            <person name="Green P.J."/>
            <person name="Hallab A."/>
            <person name="Hartog M."/>
            <person name="Hua A."/>
            <person name="Humphray S.J."/>
            <person name="Jeong D.H."/>
            <person name="Jing Y."/>
            <person name="Jocker A."/>
            <person name="Kenton S.M."/>
            <person name="Kim D.J."/>
            <person name="Klee K."/>
            <person name="Lai H."/>
            <person name="Lang C."/>
            <person name="Lin S."/>
            <person name="Macmil S.L."/>
            <person name="Magdelenat G."/>
            <person name="Matthews L."/>
            <person name="McCorrison J."/>
            <person name="Monaghan E.L."/>
            <person name="Mun J.H."/>
            <person name="Najar F.Z."/>
            <person name="Nicholson C."/>
            <person name="Noirot C."/>
            <person name="O'Bleness M."/>
            <person name="Paule C.R."/>
            <person name="Poulain J."/>
            <person name="Prion F."/>
            <person name="Qin B."/>
            <person name="Qu C."/>
            <person name="Retzel E.F."/>
            <person name="Riddle C."/>
            <person name="Sallet E."/>
            <person name="Samain S."/>
            <person name="Samson N."/>
            <person name="Sanders I."/>
            <person name="Saurat O."/>
            <person name="Scarpelli C."/>
            <person name="Schiex T."/>
            <person name="Segurens B."/>
            <person name="Severin A.J."/>
            <person name="Sherrier D.J."/>
            <person name="Shi R."/>
            <person name="Sims S."/>
            <person name="Singer S.R."/>
            <person name="Sinharoy S."/>
            <person name="Sterck L."/>
            <person name="Viollet A."/>
            <person name="Wang B.B."/>
            <person name="Wang K."/>
            <person name="Wang M."/>
            <person name="Wang X."/>
            <person name="Warfsmann J."/>
            <person name="Weissenbach J."/>
            <person name="White D.D."/>
            <person name="White J.D."/>
            <person name="Wiley G.B."/>
            <person name="Wincker P."/>
            <person name="Xing Y."/>
            <person name="Yang L."/>
            <person name="Yao Z."/>
            <person name="Ying F."/>
            <person name="Zhai J."/>
            <person name="Zhou L."/>
            <person name="Zuber A."/>
            <person name="Denarie J."/>
            <person name="Dixon R.A."/>
            <person name="May G.D."/>
            <person name="Schwartz D.C."/>
            <person name="Rogers J."/>
            <person name="Quetier F."/>
            <person name="Town C.D."/>
            <person name="Roe B.A."/>
        </authorList>
    </citation>
    <scope>NUCLEOTIDE SEQUENCE [LARGE SCALE GENOMIC DNA]</scope>
    <source>
        <strain evidence="3">A17</strain>
        <strain evidence="4 5">cv. Jemalong A17</strain>
    </source>
</reference>
<evidence type="ECO:0000313" key="5">
    <source>
        <dbReference type="Proteomes" id="UP000002051"/>
    </source>
</evidence>
<gene>
    <name evidence="3" type="ordered locus">MTR_6g039210</name>
</gene>
<accession>A0A072U9C8</accession>
<evidence type="ECO:0000313" key="3">
    <source>
        <dbReference type="EMBL" id="KEH26001.1"/>
    </source>
</evidence>
<keyword evidence="5" id="KW-1185">Reference proteome</keyword>
<dbReference type="SUPFAM" id="SSF54928">
    <property type="entry name" value="RNA-binding domain, RBD"/>
    <property type="match status" value="1"/>
</dbReference>
<reference evidence="3 5" key="2">
    <citation type="journal article" date="2014" name="BMC Genomics">
        <title>An improved genome release (version Mt4.0) for the model legume Medicago truncatula.</title>
        <authorList>
            <person name="Tang H."/>
            <person name="Krishnakumar V."/>
            <person name="Bidwell S."/>
            <person name="Rosen B."/>
            <person name="Chan A."/>
            <person name="Zhou S."/>
            <person name="Gentzbittel L."/>
            <person name="Childs K.L."/>
            <person name="Yandell M."/>
            <person name="Gundlach H."/>
            <person name="Mayer K.F."/>
            <person name="Schwartz D.C."/>
            <person name="Town C.D."/>
        </authorList>
    </citation>
    <scope>GENOME REANNOTATION</scope>
    <source>
        <strain evidence="3">A17</strain>
        <strain evidence="4 5">cv. Jemalong A17</strain>
    </source>
</reference>
<dbReference type="GO" id="GO:0016607">
    <property type="term" value="C:nuclear speck"/>
    <property type="evidence" value="ECO:0000318"/>
    <property type="project" value="GO_Central"/>
</dbReference>
<evidence type="ECO:0000259" key="2">
    <source>
        <dbReference type="Pfam" id="PF00076"/>
    </source>
</evidence>
<dbReference type="HOGENOM" id="CLU_588470_0_0_1"/>
<dbReference type="AlphaFoldDB" id="A0A072U9C8"/>
<evidence type="ECO:0000313" key="4">
    <source>
        <dbReference type="EnsemblPlants" id="KEH26001"/>
    </source>
</evidence>
<name>A0A072U9C8_MEDTR</name>
<organism evidence="3 5">
    <name type="scientific">Medicago truncatula</name>
    <name type="common">Barrel medic</name>
    <name type="synonym">Medicago tribuloides</name>
    <dbReference type="NCBI Taxonomy" id="3880"/>
    <lineage>
        <taxon>Eukaryota</taxon>
        <taxon>Viridiplantae</taxon>
        <taxon>Streptophyta</taxon>
        <taxon>Embryophyta</taxon>
        <taxon>Tracheophyta</taxon>
        <taxon>Spermatophyta</taxon>
        <taxon>Magnoliopsida</taxon>
        <taxon>eudicotyledons</taxon>
        <taxon>Gunneridae</taxon>
        <taxon>Pentapetalae</taxon>
        <taxon>rosids</taxon>
        <taxon>fabids</taxon>
        <taxon>Fabales</taxon>
        <taxon>Fabaceae</taxon>
        <taxon>Papilionoideae</taxon>
        <taxon>50 kb inversion clade</taxon>
        <taxon>NPAAA clade</taxon>
        <taxon>Hologalegina</taxon>
        <taxon>IRL clade</taxon>
        <taxon>Trifolieae</taxon>
        <taxon>Medicago</taxon>
    </lineage>
</organism>
<feature type="domain" description="RRM" evidence="2">
    <location>
        <begin position="132"/>
        <end position="184"/>
    </location>
</feature>
<dbReference type="Pfam" id="PF00076">
    <property type="entry name" value="RRM_1"/>
    <property type="match status" value="1"/>
</dbReference>
<dbReference type="EnsemblPlants" id="KEH26001">
    <property type="protein sequence ID" value="KEH26001"/>
    <property type="gene ID" value="MTR_6g039210"/>
</dbReference>
<dbReference type="GO" id="GO:0000381">
    <property type="term" value="P:regulation of alternative mRNA splicing, via spliceosome"/>
    <property type="evidence" value="ECO:0000318"/>
    <property type="project" value="GO_Central"/>
</dbReference>
<dbReference type="Gene3D" id="3.30.70.330">
    <property type="match status" value="1"/>
</dbReference>